<gene>
    <name evidence="8" type="ORF">MYP_2149</name>
</gene>
<dbReference type="InterPro" id="IPR000917">
    <property type="entry name" value="Sulfatase_N"/>
</dbReference>
<evidence type="ECO:0000313" key="9">
    <source>
        <dbReference type="Proteomes" id="UP000030185"/>
    </source>
</evidence>
<dbReference type="eggNOG" id="COG1368">
    <property type="taxonomic scope" value="Bacteria"/>
</dbReference>
<keyword evidence="5 6" id="KW-0472">Membrane</keyword>
<dbReference type="SUPFAM" id="SSF53649">
    <property type="entry name" value="Alkaline phosphatase-like"/>
    <property type="match status" value="1"/>
</dbReference>
<reference evidence="8 9" key="1">
    <citation type="submission" date="2014-09" db="EMBL/GenBank/DDBJ databases">
        <title>Sporocytophaga myxococcoides PG-01 genome sequencing.</title>
        <authorList>
            <person name="Liu L."/>
            <person name="Gao P.J."/>
            <person name="Chen G.J."/>
            <person name="Wang L.S."/>
        </authorList>
    </citation>
    <scope>NUCLEOTIDE SEQUENCE [LARGE SCALE GENOMIC DNA]</scope>
    <source>
        <strain evidence="8 9">PG-01</strain>
    </source>
</reference>
<evidence type="ECO:0000256" key="4">
    <source>
        <dbReference type="ARBA" id="ARBA00022989"/>
    </source>
</evidence>
<evidence type="ECO:0000256" key="1">
    <source>
        <dbReference type="ARBA" id="ARBA00004651"/>
    </source>
</evidence>
<dbReference type="STRING" id="153721.MYP_2149"/>
<feature type="transmembrane region" description="Helical" evidence="6">
    <location>
        <begin position="12"/>
        <end position="30"/>
    </location>
</feature>
<dbReference type="CDD" id="cd16015">
    <property type="entry name" value="LTA_synthase"/>
    <property type="match status" value="1"/>
</dbReference>
<accession>A0A098LDB3</accession>
<feature type="domain" description="Sulfatase N-terminal" evidence="7">
    <location>
        <begin position="134"/>
        <end position="406"/>
    </location>
</feature>
<dbReference type="Proteomes" id="UP000030185">
    <property type="component" value="Unassembled WGS sequence"/>
</dbReference>
<keyword evidence="4 6" id="KW-1133">Transmembrane helix</keyword>
<dbReference type="Pfam" id="PF00884">
    <property type="entry name" value="Sulfatase"/>
    <property type="match status" value="1"/>
</dbReference>
<sequence length="501" mass="56806">MDQGPQLALNYWPVLLAGTILIAIIAWLYPKSKNAMNVRLKLYIAAPLLISFLALNILIIRGGLQLKPLRPNHAFTLNPNILGNLVLNTPFSLIATSNIQPVQRVHFFSNQSELFNLIRKTKEKKAVSTKAKENVVILICESFGSEYTGLGNNYKGFTPFLDSLANQGVWMKNAYANGRTSIEALPSILASIPSLMTEPYITSIYQTNEVVGLGNILQKEGYHTSFFHGGKNGTMGFDVFAQNAGFEEYYGKNEYPDQDKDFDGNWGIFDEPFLQFFAHKLSTFKQPFATGLFTLSSHPPYTIPEQYKGKFPKGDLPIHECVAYSDNSIRKFFETAKKQPWYSNTLFIITADHTQMSSQPEYSNELGAFDVPLILFHPSKKITVPDDEKICQHADILPTILDFLNIENPKSNYFGTSIFSEKEEGYALNFSNGSYNLIKKDLYLSLNQENQCQCFKIDPPRNITHLQEVPEQKKLESVLKAYIQYFNNGLIDNNWYNSQNH</sequence>
<proteinExistence type="predicted"/>
<dbReference type="AlphaFoldDB" id="A0A098LDB3"/>
<evidence type="ECO:0000256" key="5">
    <source>
        <dbReference type="ARBA" id="ARBA00023136"/>
    </source>
</evidence>
<evidence type="ECO:0000256" key="3">
    <source>
        <dbReference type="ARBA" id="ARBA00022692"/>
    </source>
</evidence>
<evidence type="ECO:0000259" key="7">
    <source>
        <dbReference type="Pfam" id="PF00884"/>
    </source>
</evidence>
<dbReference type="InterPro" id="IPR017850">
    <property type="entry name" value="Alkaline_phosphatase_core_sf"/>
</dbReference>
<comment type="caution">
    <text evidence="8">The sequence shown here is derived from an EMBL/GenBank/DDBJ whole genome shotgun (WGS) entry which is preliminary data.</text>
</comment>
<organism evidence="8 9">
    <name type="scientific">Sporocytophaga myxococcoides</name>
    <dbReference type="NCBI Taxonomy" id="153721"/>
    <lineage>
        <taxon>Bacteria</taxon>
        <taxon>Pseudomonadati</taxon>
        <taxon>Bacteroidota</taxon>
        <taxon>Cytophagia</taxon>
        <taxon>Cytophagales</taxon>
        <taxon>Cytophagaceae</taxon>
        <taxon>Sporocytophaga</taxon>
    </lineage>
</organism>
<keyword evidence="2" id="KW-1003">Cell membrane</keyword>
<dbReference type="EMBL" id="BBLT01000004">
    <property type="protein sequence ID" value="GAL84921.1"/>
    <property type="molecule type" value="Genomic_DNA"/>
</dbReference>
<feature type="transmembrane region" description="Helical" evidence="6">
    <location>
        <begin position="42"/>
        <end position="64"/>
    </location>
</feature>
<evidence type="ECO:0000256" key="2">
    <source>
        <dbReference type="ARBA" id="ARBA00022475"/>
    </source>
</evidence>
<evidence type="ECO:0000256" key="6">
    <source>
        <dbReference type="SAM" id="Phobius"/>
    </source>
</evidence>
<dbReference type="PANTHER" id="PTHR47371">
    <property type="entry name" value="LIPOTEICHOIC ACID SYNTHASE"/>
    <property type="match status" value="1"/>
</dbReference>
<keyword evidence="9" id="KW-1185">Reference proteome</keyword>
<comment type="subcellular location">
    <subcellularLocation>
        <location evidence="1">Cell membrane</location>
        <topology evidence="1">Multi-pass membrane protein</topology>
    </subcellularLocation>
</comment>
<name>A0A098LDB3_9BACT</name>
<dbReference type="InterPro" id="IPR050448">
    <property type="entry name" value="OpgB/LTA_synthase_biosynth"/>
</dbReference>
<protein>
    <recommendedName>
        <fullName evidence="7">Sulfatase N-terminal domain-containing protein</fullName>
    </recommendedName>
</protein>
<evidence type="ECO:0000313" key="8">
    <source>
        <dbReference type="EMBL" id="GAL84921.1"/>
    </source>
</evidence>
<dbReference type="PANTHER" id="PTHR47371:SF3">
    <property type="entry name" value="PHOSPHOGLYCEROL TRANSFERASE I"/>
    <property type="match status" value="1"/>
</dbReference>
<dbReference type="GO" id="GO:0005886">
    <property type="term" value="C:plasma membrane"/>
    <property type="evidence" value="ECO:0007669"/>
    <property type="project" value="UniProtKB-SubCell"/>
</dbReference>
<dbReference type="Gene3D" id="3.40.720.10">
    <property type="entry name" value="Alkaline Phosphatase, subunit A"/>
    <property type="match status" value="1"/>
</dbReference>
<keyword evidence="3 6" id="KW-0812">Transmembrane</keyword>